<feature type="compositionally biased region" description="Polar residues" evidence="13">
    <location>
        <begin position="88"/>
        <end position="108"/>
    </location>
</feature>
<dbReference type="InterPro" id="IPR005821">
    <property type="entry name" value="Ion_trans_dom"/>
</dbReference>
<feature type="transmembrane region" description="Helical" evidence="14">
    <location>
        <begin position="714"/>
        <end position="735"/>
    </location>
</feature>
<feature type="transmembrane region" description="Helical" evidence="14">
    <location>
        <begin position="1169"/>
        <end position="1189"/>
    </location>
</feature>
<evidence type="ECO:0000256" key="4">
    <source>
        <dbReference type="ARBA" id="ARBA00022673"/>
    </source>
</evidence>
<dbReference type="OrthoDB" id="431720at2759"/>
<dbReference type="SUPFAM" id="SSF81324">
    <property type="entry name" value="Voltage-gated potassium channels"/>
    <property type="match status" value="4"/>
</dbReference>
<keyword evidence="4" id="KW-0107">Calcium channel</keyword>
<evidence type="ECO:0000256" key="13">
    <source>
        <dbReference type="SAM" id="MobiDB-lite"/>
    </source>
</evidence>
<keyword evidence="11" id="KW-0325">Glycoprotein</keyword>
<sequence length="2133" mass="251972">MQTKKEASSFIQKQNSVIQFCNQQDRLKESLEEENFKESQQFNTENQKLQNEYDYQSTPKNSCDINKKNIKWINSMKDSQERQKLKKQNTLNSQKNRNQQDQFQSFNSRGKRSVYKKDNYSPQESQIQKENQQAEIDNIDKKSIGQLKEHTEIQTPSIQQNDEKTSGQKDCNFEVDDESTYVMFSLFLFSNDNAVRIFCNRFINSRVQALIEIAFTITNVIALMLTDYSYRIYGNNYLEYGLNQAKYILEIVSNSVFTLLALTKIISNGFLLGKNTFLRKKWNIFDLLILSSSWISIEYNDIEILNIIKVFRVLFLVRTNQYIQHQVDCFVVGFKELWKPFIPFFSVVLLYSVIGLYFFNGLMESKCRQTPDPTLDPYSWPILEDSPYLCGYTTCPDDSYCRNPSDYNLPEIPSDNNYIELFYGFTNFDTIWQSMYTVQSFFTVNGWSTVTEIYQRAQNKTVSQIYFGSLVLLLAHIFGNMVLATLHESFMEHHSIIKDEDDNQNQMMRNLDLKMLLKKDMTMQKKFTQVRHSHTGIKKRKTLFNKILSEFAQDSSQKESQNLKKHSFFSQVKNSLKQIQNSSIYVIIRHTNICLQIVVLSLDRVSIKDDQLSILYIIDFITTLILFLEITIELISFGWKKYWKEQLNKLDLCIALAHIIMYCIETNNQLDIFFATNQYSIFIRTTKVLRIYRLIYTLTIFQSIKVILKTYSKTLKMITGYFIVISILITLYALIGRELFSQRVQYDDMMINFNSLSDSFLAVLLFCFDEEWHIVMYQYYNQIGYRSMIYCLFCTYTCSVIMVSLFIAIFINNFMDWLRFFEDQIYTSSPFINSIFKFFSNLYCRLQQYFLQNGSENTLNQNIDLKEQQINQIPPLEDYASKSASHQNFTKEEELFNNSSHNVQKISKFVNSNVLANHKSEFLEQRKFSITKSNYQQISVLPVIYQKSVNQVHHSEKALSIFNRKNTINQMVSPQNIQGDHQAILNSIKEKFTDFANQDTGSKQNQNNKSEFQNVITTINDEQKDEINQFIDKQSNHQQQASNSQLEKQQIQDKQQENEINLENQSQKLCENKEQYGDDFGILQNIQNVQKNEDSKNQEEQNSEFDSSSQQSKESQQQSNQMKDDKQTEIYIQQASAKRFSFFIFSAQSCFRIYCKKIADHSLFNKLKIVLLLSFALVLGILDPYLDIYSSFGNFLIWADFCMMIIFNIQTIIYSIAYGPILYLGNNSFDLNINNFLEIVFNIFHFLYFLPFSNQTIYVLRIFKIFRLLLLLPFLQNNFSQINFAVRVCKACLPRMLKIMIFGIIFAFINSVFVTKLLKAQMNFCQYDETSFSDFEVVTDKDCMDVGGDWVEYKYQFNNVFSSIAVLLMVQTSEGWTQIMEQQFNYTSPNTQPKKEHQSFWILFYIQFYCIANFCILNMFVGVVVDTFKELKENEAKLDKLTPQQKEWYYIKYSIYSLSISKKITPPEDKISSFIYETLEEKKYLKYLFNFFTVLNCASILGYTHRQDEQKLNILNLINLCCIITFCIELILNMISLRKVYFEKKWNRFNIVMIIMAIINNYFQTTINYKSYDYFYKIFGGIAWSLQLIKVYRILAHLKVLKKLLNSFFGAVSNIFGLSTLVFLFLYVSVLLAMNLFPYIKNQNTIDDYDTNFNSFMMSLLTLIRISTSELWFPITAECAAQQSSVFVCRQDIYTYDDYLKYGKNSCGSNLSYFFFNIYYFVFTLFILNLLIASIILSYKEGYIQEESAINLYQLDDIKKLWSNFDPEGHGFINYKLFWQFSSQIAQIFGIKQEDLLDVSLKKKFLERLNIPMFEDPYNKTLVYKFHDVIIKLAEISLKIKYQIENLEPDNKDIKRYHKRMLLKQEKIKNVQYYQKSMFRSRDMVVIITIIRKIKEWKKRYLEKDKDYQIFDIKNLTKRLQIVKQQEIQSQLSNQIKETQKSESLIQQKEDNQIQNTEQQQQPLFPKSQNQKCQDDDTLFILKENFQTEPISPVRRASENTKTPLSAFTTNFDNQTSNNPFQEHQTINPDKELQQNEIICDNTDESIGKNASLQILVPNNQIKRKASIFKKEQRVFQQKEEKEDFDMSNQNKQNKARNSQYLQVNAFISNIQQITIENYDDEVNNQNEDEQIN</sequence>
<feature type="transmembrane region" description="Helical" evidence="14">
    <location>
        <begin position="465"/>
        <end position="486"/>
    </location>
</feature>
<evidence type="ECO:0000259" key="15">
    <source>
        <dbReference type="Pfam" id="PF00520"/>
    </source>
</evidence>
<gene>
    <name evidence="16" type="ORF">TTHERM_00122430</name>
</gene>
<dbReference type="GO" id="GO:0005891">
    <property type="term" value="C:voltage-gated calcium channel complex"/>
    <property type="evidence" value="ECO:0007669"/>
    <property type="project" value="TreeGrafter"/>
</dbReference>
<evidence type="ECO:0000313" key="16">
    <source>
        <dbReference type="EMBL" id="EAR90594.2"/>
    </source>
</evidence>
<evidence type="ECO:0000256" key="12">
    <source>
        <dbReference type="ARBA" id="ARBA00023303"/>
    </source>
</evidence>
<feature type="transmembrane region" description="Helical" evidence="14">
    <location>
        <begin position="691"/>
        <end position="708"/>
    </location>
</feature>
<feature type="compositionally biased region" description="Polar residues" evidence="13">
    <location>
        <begin position="38"/>
        <end position="61"/>
    </location>
</feature>
<evidence type="ECO:0000256" key="9">
    <source>
        <dbReference type="ARBA" id="ARBA00023065"/>
    </source>
</evidence>
<feature type="domain" description="Ion transport" evidence="15">
    <location>
        <begin position="593"/>
        <end position="815"/>
    </location>
</feature>
<feature type="transmembrane region" description="Helical" evidence="14">
    <location>
        <begin position="1517"/>
        <end position="1537"/>
    </location>
</feature>
<feature type="region of interest" description="Disordered" evidence="13">
    <location>
        <begin position="1943"/>
        <end position="1969"/>
    </location>
</feature>
<feature type="region of interest" description="Disordered" evidence="13">
    <location>
        <begin position="2079"/>
        <end position="2098"/>
    </location>
</feature>
<evidence type="ECO:0000256" key="10">
    <source>
        <dbReference type="ARBA" id="ARBA00023136"/>
    </source>
</evidence>
<dbReference type="Proteomes" id="UP000009168">
    <property type="component" value="Unassembled WGS sequence"/>
</dbReference>
<dbReference type="InParanoid" id="Q22YS7"/>
<reference evidence="17" key="1">
    <citation type="journal article" date="2006" name="PLoS Biol.">
        <title>Macronuclear genome sequence of the ciliate Tetrahymena thermophila, a model eukaryote.</title>
        <authorList>
            <person name="Eisen J.A."/>
            <person name="Coyne R.S."/>
            <person name="Wu M."/>
            <person name="Wu D."/>
            <person name="Thiagarajan M."/>
            <person name="Wortman J.R."/>
            <person name="Badger J.H."/>
            <person name="Ren Q."/>
            <person name="Amedeo P."/>
            <person name="Jones K.M."/>
            <person name="Tallon L.J."/>
            <person name="Delcher A.L."/>
            <person name="Salzberg S.L."/>
            <person name="Silva J.C."/>
            <person name="Haas B.J."/>
            <person name="Majoros W.H."/>
            <person name="Farzad M."/>
            <person name="Carlton J.M."/>
            <person name="Smith R.K. Jr."/>
            <person name="Garg J."/>
            <person name="Pearlman R.E."/>
            <person name="Karrer K.M."/>
            <person name="Sun L."/>
            <person name="Manning G."/>
            <person name="Elde N.C."/>
            <person name="Turkewitz A.P."/>
            <person name="Asai D.J."/>
            <person name="Wilkes D.E."/>
            <person name="Wang Y."/>
            <person name="Cai H."/>
            <person name="Collins K."/>
            <person name="Stewart B.A."/>
            <person name="Lee S.R."/>
            <person name="Wilamowska K."/>
            <person name="Weinberg Z."/>
            <person name="Ruzzo W.L."/>
            <person name="Wloga D."/>
            <person name="Gaertig J."/>
            <person name="Frankel J."/>
            <person name="Tsao C.-C."/>
            <person name="Gorovsky M.A."/>
            <person name="Keeling P.J."/>
            <person name="Waller R.F."/>
            <person name="Patron N.J."/>
            <person name="Cherry J.M."/>
            <person name="Stover N.A."/>
            <person name="Krieger C.J."/>
            <person name="del Toro C."/>
            <person name="Ryder H.F."/>
            <person name="Williamson S.C."/>
            <person name="Barbeau R.A."/>
            <person name="Hamilton E.P."/>
            <person name="Orias E."/>
        </authorList>
    </citation>
    <scope>NUCLEOTIDE SEQUENCE [LARGE SCALE GENOMIC DNA]</scope>
    <source>
        <strain evidence="17">SB210</strain>
    </source>
</reference>
<keyword evidence="2" id="KW-0813">Transport</keyword>
<dbReference type="RefSeq" id="XP_001010839.2">
    <property type="nucleotide sequence ID" value="XM_001010839.2"/>
</dbReference>
<evidence type="ECO:0000256" key="6">
    <source>
        <dbReference type="ARBA" id="ARBA00022837"/>
    </source>
</evidence>
<feature type="transmembrane region" description="Helical" evidence="14">
    <location>
        <begin position="787"/>
        <end position="811"/>
    </location>
</feature>
<feature type="transmembrane region" description="Helical" evidence="14">
    <location>
        <begin position="1296"/>
        <end position="1314"/>
    </location>
</feature>
<feature type="region of interest" description="Disordered" evidence="13">
    <location>
        <begin position="1091"/>
        <end position="1125"/>
    </location>
</feature>
<protein>
    <submittedName>
        <fullName evidence="16">Cation channel family protein</fullName>
    </submittedName>
</protein>
<keyword evidence="6" id="KW-0106">Calcium</keyword>
<dbReference type="GO" id="GO:0098703">
    <property type="term" value="P:calcium ion import across plasma membrane"/>
    <property type="evidence" value="ECO:0007669"/>
    <property type="project" value="TreeGrafter"/>
</dbReference>
<dbReference type="InterPro" id="IPR050599">
    <property type="entry name" value="VDCC_alpha-1_subunit"/>
</dbReference>
<feature type="domain" description="Ion transport" evidence="15">
    <location>
        <begin position="210"/>
        <end position="492"/>
    </location>
</feature>
<evidence type="ECO:0000256" key="8">
    <source>
        <dbReference type="ARBA" id="ARBA00022989"/>
    </source>
</evidence>
<keyword evidence="10 14" id="KW-0472">Membrane</keyword>
<evidence type="ECO:0000256" key="11">
    <source>
        <dbReference type="ARBA" id="ARBA00023180"/>
    </source>
</evidence>
<feature type="transmembrane region" description="Helical" evidence="14">
    <location>
        <begin position="1400"/>
        <end position="1425"/>
    </location>
</feature>
<dbReference type="InterPro" id="IPR027359">
    <property type="entry name" value="Volt_channel_dom_sf"/>
</dbReference>
<feature type="domain" description="Ion transport" evidence="15">
    <location>
        <begin position="1163"/>
        <end position="1435"/>
    </location>
</feature>
<feature type="transmembrane region" description="Helical" evidence="14">
    <location>
        <begin position="1718"/>
        <end position="1739"/>
    </location>
</feature>
<dbReference type="KEGG" id="tet:TTHERM_00122430"/>
<evidence type="ECO:0000256" key="14">
    <source>
        <dbReference type="SAM" id="Phobius"/>
    </source>
</evidence>
<name>Q22YS7_TETTS</name>
<feature type="transmembrane region" description="Helical" evidence="14">
    <location>
        <begin position="1549"/>
        <end position="1568"/>
    </location>
</feature>
<dbReference type="Gene3D" id="1.10.238.10">
    <property type="entry name" value="EF-hand"/>
    <property type="match status" value="1"/>
</dbReference>
<keyword evidence="7" id="KW-0851">Voltage-gated channel</keyword>
<dbReference type="PANTHER" id="PTHR45628:SF7">
    <property type="entry name" value="VOLTAGE-DEPENDENT CALCIUM CHANNEL TYPE A SUBUNIT ALPHA-1"/>
    <property type="match status" value="1"/>
</dbReference>
<keyword evidence="12" id="KW-0407">Ion channel</keyword>
<feature type="compositionally biased region" description="Low complexity" evidence="13">
    <location>
        <begin position="1953"/>
        <end position="1962"/>
    </location>
</feature>
<proteinExistence type="predicted"/>
<feature type="compositionally biased region" description="Low complexity" evidence="13">
    <location>
        <begin position="1036"/>
        <end position="1049"/>
    </location>
</feature>
<keyword evidence="9" id="KW-0406">Ion transport</keyword>
<dbReference type="HOGENOM" id="CLU_235383_0_0_1"/>
<feature type="transmembrane region" description="Helical" evidence="14">
    <location>
        <begin position="251"/>
        <end position="272"/>
    </location>
</feature>
<feature type="domain" description="Ion transport" evidence="15">
    <location>
        <begin position="1483"/>
        <end position="1745"/>
    </location>
</feature>
<dbReference type="STRING" id="312017.Q22YS7"/>
<feature type="transmembrane region" description="Helical" evidence="14">
    <location>
        <begin position="1256"/>
        <end position="1275"/>
    </location>
</feature>
<dbReference type="GeneID" id="7833222"/>
<keyword evidence="8 14" id="KW-1133">Transmembrane helix</keyword>
<evidence type="ECO:0000256" key="5">
    <source>
        <dbReference type="ARBA" id="ARBA00022692"/>
    </source>
</evidence>
<feature type="compositionally biased region" description="Polar residues" evidence="13">
    <location>
        <begin position="120"/>
        <end position="135"/>
    </location>
</feature>
<evidence type="ECO:0000256" key="2">
    <source>
        <dbReference type="ARBA" id="ARBA00022448"/>
    </source>
</evidence>
<dbReference type="Gene3D" id="1.20.120.350">
    <property type="entry name" value="Voltage-gated potassium channels. Chain C"/>
    <property type="match status" value="3"/>
</dbReference>
<feature type="region of interest" description="Disordered" evidence="13">
    <location>
        <begin position="78"/>
        <end position="135"/>
    </location>
</feature>
<dbReference type="EMBL" id="GG662798">
    <property type="protein sequence ID" value="EAR90594.2"/>
    <property type="molecule type" value="Genomic_DNA"/>
</dbReference>
<comment type="subcellular location">
    <subcellularLocation>
        <location evidence="1">Membrane</location>
        <topology evidence="1">Multi-pass membrane protein</topology>
    </subcellularLocation>
</comment>
<feature type="transmembrane region" description="Helical" evidence="14">
    <location>
        <begin position="1487"/>
        <end position="1505"/>
    </location>
</feature>
<feature type="transmembrane region" description="Helical" evidence="14">
    <location>
        <begin position="341"/>
        <end position="359"/>
    </location>
</feature>
<feature type="transmembrane region" description="Helical" evidence="14">
    <location>
        <begin position="1231"/>
        <end position="1250"/>
    </location>
</feature>
<feature type="region of interest" description="Disordered" evidence="13">
    <location>
        <begin position="1033"/>
        <end position="1055"/>
    </location>
</feature>
<keyword evidence="3" id="KW-0109">Calcium transport</keyword>
<dbReference type="PANTHER" id="PTHR45628">
    <property type="entry name" value="VOLTAGE-DEPENDENT CALCIUM CHANNEL TYPE A SUBUNIT ALPHA-1"/>
    <property type="match status" value="1"/>
</dbReference>
<keyword evidence="5 14" id="KW-0812">Transmembrane</keyword>
<organism evidence="16 17">
    <name type="scientific">Tetrahymena thermophila (strain SB210)</name>
    <dbReference type="NCBI Taxonomy" id="312017"/>
    <lineage>
        <taxon>Eukaryota</taxon>
        <taxon>Sar</taxon>
        <taxon>Alveolata</taxon>
        <taxon>Ciliophora</taxon>
        <taxon>Intramacronucleata</taxon>
        <taxon>Oligohymenophorea</taxon>
        <taxon>Hymenostomatida</taxon>
        <taxon>Tetrahymenina</taxon>
        <taxon>Tetrahymenidae</taxon>
        <taxon>Tetrahymena</taxon>
    </lineage>
</organism>
<evidence type="ECO:0000313" key="17">
    <source>
        <dbReference type="Proteomes" id="UP000009168"/>
    </source>
</evidence>
<feature type="compositionally biased region" description="Low complexity" evidence="13">
    <location>
        <begin position="1104"/>
        <end position="1121"/>
    </location>
</feature>
<feature type="transmembrane region" description="Helical" evidence="14">
    <location>
        <begin position="614"/>
        <end position="639"/>
    </location>
</feature>
<dbReference type="Gene3D" id="1.10.287.70">
    <property type="match status" value="4"/>
</dbReference>
<feature type="transmembrane region" description="Helical" evidence="14">
    <location>
        <begin position="1604"/>
        <end position="1628"/>
    </location>
</feature>
<evidence type="ECO:0000256" key="3">
    <source>
        <dbReference type="ARBA" id="ARBA00022568"/>
    </source>
</evidence>
<dbReference type="Pfam" id="PF00520">
    <property type="entry name" value="Ion_trans"/>
    <property type="match status" value="4"/>
</dbReference>
<feature type="region of interest" description="Disordered" evidence="13">
    <location>
        <begin position="31"/>
        <end position="61"/>
    </location>
</feature>
<feature type="compositionally biased region" description="Polar residues" evidence="13">
    <location>
        <begin position="2087"/>
        <end position="2098"/>
    </location>
</feature>
<evidence type="ECO:0000256" key="7">
    <source>
        <dbReference type="ARBA" id="ARBA00022882"/>
    </source>
</evidence>
<accession>Q22YS7</accession>
<keyword evidence="17" id="KW-1185">Reference proteome</keyword>
<feature type="transmembrane region" description="Helical" evidence="14">
    <location>
        <begin position="1195"/>
        <end position="1219"/>
    </location>
</feature>
<dbReference type="GO" id="GO:0008331">
    <property type="term" value="F:high voltage-gated calcium channel activity"/>
    <property type="evidence" value="ECO:0007669"/>
    <property type="project" value="TreeGrafter"/>
</dbReference>
<evidence type="ECO:0000256" key="1">
    <source>
        <dbReference type="ARBA" id="ARBA00004141"/>
    </source>
</evidence>
<feature type="transmembrane region" description="Helical" evidence="14">
    <location>
        <begin position="210"/>
        <end position="231"/>
    </location>
</feature>